<proteinExistence type="predicted"/>
<feature type="domain" description="Peptidase C45 hydrolase" evidence="1">
    <location>
        <begin position="111"/>
        <end position="319"/>
    </location>
</feature>
<dbReference type="Gene3D" id="3.60.60.10">
    <property type="entry name" value="Penicillin V Acylase, Chain A"/>
    <property type="match status" value="1"/>
</dbReference>
<reference evidence="2 3" key="1">
    <citation type="submission" date="2016-12" db="EMBL/GenBank/DDBJ databases">
        <authorList>
            <person name="Song W.-J."/>
            <person name="Kurnit D.M."/>
        </authorList>
    </citation>
    <scope>NUCLEOTIDE SEQUENCE [LARGE SCALE GENOMIC DNA]</scope>
    <source>
        <strain evidence="2 3">STM7296</strain>
    </source>
</reference>
<dbReference type="EMBL" id="CYGX02000008">
    <property type="protein sequence ID" value="SIT36182.1"/>
    <property type="molecule type" value="Genomic_DNA"/>
</dbReference>
<evidence type="ECO:0000313" key="3">
    <source>
        <dbReference type="Proteomes" id="UP000187012"/>
    </source>
</evidence>
<organism evidence="2 3">
    <name type="scientific">Paraburkholderia ribeironis</name>
    <dbReference type="NCBI Taxonomy" id="1247936"/>
    <lineage>
        <taxon>Bacteria</taxon>
        <taxon>Pseudomonadati</taxon>
        <taxon>Pseudomonadota</taxon>
        <taxon>Betaproteobacteria</taxon>
        <taxon>Burkholderiales</taxon>
        <taxon>Burkholderiaceae</taxon>
        <taxon>Paraburkholderia</taxon>
    </lineage>
</organism>
<dbReference type="Proteomes" id="UP000187012">
    <property type="component" value="Unassembled WGS sequence"/>
</dbReference>
<dbReference type="GO" id="GO:0016740">
    <property type="term" value="F:transferase activity"/>
    <property type="evidence" value="ECO:0007669"/>
    <property type="project" value="UniProtKB-KW"/>
</dbReference>
<evidence type="ECO:0000313" key="2">
    <source>
        <dbReference type="EMBL" id="SIT36182.1"/>
    </source>
</evidence>
<sequence>MPAIGFIEISGSPFDAGEALGRFGATAVHRHLVQSAAWRDLMQWRGTPLAAALAAHTQQRFPRIWAELQGLAVGLGLAFEDVFLWNCRGDVWAASPDGCTTVQLPSVDRRRICHNEDGDPGFAGHCAIAACRIDGSPGFAAFVYPGSLPGHTFAVTDAGLVVTVNNLRVRQTEAGVPRMVLTRAVLDAYDLDAAVAVVRDNPRAGGFHLTLAHCASAALLSVEYSAQGCSVQEIAQPSLHANHAIHPSMRGFAQVVTDSSQHRQTRGDALLHDAREAGHAPDPLAILADTHDASLPIYRADPDDPDDENTLATADIVIAASHIEWDVYEQPGTPPRYRFINGHKPTHEAPQVGEQGRGERV</sequence>
<dbReference type="PANTHER" id="PTHR34180">
    <property type="entry name" value="PEPTIDASE C45"/>
    <property type="match status" value="1"/>
</dbReference>
<dbReference type="InterPro" id="IPR005079">
    <property type="entry name" value="Peptidase_C45_hydrolase"/>
</dbReference>
<dbReference type="RefSeq" id="WP_094778135.1">
    <property type="nucleotide sequence ID" value="NZ_CYGX02000008.1"/>
</dbReference>
<dbReference type="OrthoDB" id="6793339at2"/>
<dbReference type="AlphaFoldDB" id="A0A1N7RM44"/>
<dbReference type="NCBIfam" id="NF040521">
    <property type="entry name" value="C45_proenzyme"/>
    <property type="match status" value="1"/>
</dbReference>
<keyword evidence="3" id="KW-1185">Reference proteome</keyword>
<name>A0A1N7RM44_9BURK</name>
<accession>A0A1N7RM44</accession>
<dbReference type="PANTHER" id="PTHR34180:SF1">
    <property type="entry name" value="BETA-ALANYL-DOPAMINE_CARCININE HYDROLASE"/>
    <property type="match status" value="1"/>
</dbReference>
<keyword evidence="2" id="KW-0808">Transferase</keyword>
<protein>
    <submittedName>
        <fullName evidence="2">Peptidase C45 acyl-coenzyme A:6-aminopenicillanic acid acyl-transferase</fullName>
    </submittedName>
</protein>
<dbReference type="InterPro" id="IPR047794">
    <property type="entry name" value="C45_proenzyme-like"/>
</dbReference>
<evidence type="ECO:0000259" key="1">
    <source>
        <dbReference type="Pfam" id="PF03417"/>
    </source>
</evidence>
<dbReference type="InterPro" id="IPR047801">
    <property type="entry name" value="Peptidase_C45"/>
</dbReference>
<dbReference type="STRING" id="1247936.BN2475_80014"/>
<gene>
    <name evidence="2" type="ORF">BN2475_80014</name>
</gene>
<dbReference type="Pfam" id="PF03417">
    <property type="entry name" value="AAT"/>
    <property type="match status" value="1"/>
</dbReference>